<proteinExistence type="predicted"/>
<organism evidence="1 2">
    <name type="scientific">Elysia crispata</name>
    <name type="common">lettuce slug</name>
    <dbReference type="NCBI Taxonomy" id="231223"/>
    <lineage>
        <taxon>Eukaryota</taxon>
        <taxon>Metazoa</taxon>
        <taxon>Spiralia</taxon>
        <taxon>Lophotrochozoa</taxon>
        <taxon>Mollusca</taxon>
        <taxon>Gastropoda</taxon>
        <taxon>Heterobranchia</taxon>
        <taxon>Euthyneura</taxon>
        <taxon>Panpulmonata</taxon>
        <taxon>Sacoglossa</taxon>
        <taxon>Placobranchoidea</taxon>
        <taxon>Plakobranchidae</taxon>
        <taxon>Elysia</taxon>
    </lineage>
</organism>
<gene>
    <name evidence="1" type="ORF">RRG08_053265</name>
</gene>
<sequence>MVVLDCKKNLLLHQPAPLGFPYLEFTEPSVSGIIGGRILSVFSPPQSPACRRSISEGLGGVRTASNEEMFMSSQALH</sequence>
<dbReference type="AlphaFoldDB" id="A0AAE1AN79"/>
<dbReference type="EMBL" id="JAWDGP010001500">
    <property type="protein sequence ID" value="KAK3790942.1"/>
    <property type="molecule type" value="Genomic_DNA"/>
</dbReference>
<name>A0AAE1AN79_9GAST</name>
<accession>A0AAE1AN79</accession>
<comment type="caution">
    <text evidence="1">The sequence shown here is derived from an EMBL/GenBank/DDBJ whole genome shotgun (WGS) entry which is preliminary data.</text>
</comment>
<reference evidence="1" key="1">
    <citation type="journal article" date="2023" name="G3 (Bethesda)">
        <title>A reference genome for the long-term kleptoplast-retaining sea slug Elysia crispata morphotype clarki.</title>
        <authorList>
            <person name="Eastman K.E."/>
            <person name="Pendleton A.L."/>
            <person name="Shaikh M.A."/>
            <person name="Suttiyut T."/>
            <person name="Ogas R."/>
            <person name="Tomko P."/>
            <person name="Gavelis G."/>
            <person name="Widhalm J.R."/>
            <person name="Wisecaver J.H."/>
        </authorList>
    </citation>
    <scope>NUCLEOTIDE SEQUENCE</scope>
    <source>
        <strain evidence="1">ECLA1</strain>
    </source>
</reference>
<protein>
    <submittedName>
        <fullName evidence="1">Uncharacterized protein</fullName>
    </submittedName>
</protein>
<dbReference type="Proteomes" id="UP001283361">
    <property type="component" value="Unassembled WGS sequence"/>
</dbReference>
<evidence type="ECO:0000313" key="2">
    <source>
        <dbReference type="Proteomes" id="UP001283361"/>
    </source>
</evidence>
<keyword evidence="2" id="KW-1185">Reference proteome</keyword>
<evidence type="ECO:0000313" key="1">
    <source>
        <dbReference type="EMBL" id="KAK3790942.1"/>
    </source>
</evidence>